<organism evidence="1 2">
    <name type="scientific">Phenylobacterium deserti</name>
    <dbReference type="NCBI Taxonomy" id="1914756"/>
    <lineage>
        <taxon>Bacteria</taxon>
        <taxon>Pseudomonadati</taxon>
        <taxon>Pseudomonadota</taxon>
        <taxon>Alphaproteobacteria</taxon>
        <taxon>Caulobacterales</taxon>
        <taxon>Caulobacteraceae</taxon>
        <taxon>Phenylobacterium</taxon>
    </lineage>
</organism>
<dbReference type="AlphaFoldDB" id="A0A328AB33"/>
<dbReference type="EMBL" id="QFYR01000003">
    <property type="protein sequence ID" value="RAK51993.1"/>
    <property type="molecule type" value="Genomic_DNA"/>
</dbReference>
<gene>
    <name evidence="1" type="ORF">DJ018_12565</name>
</gene>
<evidence type="ECO:0000313" key="2">
    <source>
        <dbReference type="Proteomes" id="UP000249725"/>
    </source>
</evidence>
<reference evidence="2" key="1">
    <citation type="submission" date="2018-05" db="EMBL/GenBank/DDBJ databases">
        <authorList>
            <person name="Li X."/>
        </authorList>
    </citation>
    <scope>NUCLEOTIDE SEQUENCE [LARGE SCALE GENOMIC DNA]</scope>
    <source>
        <strain evidence="2">YIM 73061</strain>
    </source>
</reference>
<dbReference type="RefSeq" id="WP_111515317.1">
    <property type="nucleotide sequence ID" value="NZ_QFYR01000003.1"/>
</dbReference>
<keyword evidence="2" id="KW-1185">Reference proteome</keyword>
<name>A0A328AB33_9CAUL</name>
<accession>A0A328AB33</accession>
<sequence length="70" mass="7772">MVQYAVTLKDGDWTVFKDGEPIERGLTRSAAIQMAKDLAFEAEERGDNVELLIQGYYGDMSRRLSGGADD</sequence>
<protein>
    <recommendedName>
        <fullName evidence="3">DUF2188 domain-containing protein</fullName>
    </recommendedName>
</protein>
<evidence type="ECO:0000313" key="1">
    <source>
        <dbReference type="EMBL" id="RAK51993.1"/>
    </source>
</evidence>
<dbReference type="OrthoDB" id="7210708at2"/>
<proteinExistence type="predicted"/>
<dbReference type="InterPro" id="IPR018691">
    <property type="entry name" value="DUF2188"/>
</dbReference>
<dbReference type="Pfam" id="PF09954">
    <property type="entry name" value="DUF2188"/>
    <property type="match status" value="1"/>
</dbReference>
<comment type="caution">
    <text evidence="1">The sequence shown here is derived from an EMBL/GenBank/DDBJ whole genome shotgun (WGS) entry which is preliminary data.</text>
</comment>
<evidence type="ECO:0008006" key="3">
    <source>
        <dbReference type="Google" id="ProtNLM"/>
    </source>
</evidence>
<dbReference type="Proteomes" id="UP000249725">
    <property type="component" value="Unassembled WGS sequence"/>
</dbReference>